<evidence type="ECO:0000313" key="2">
    <source>
        <dbReference type="EMBL" id="KAF7831774.1"/>
    </source>
</evidence>
<gene>
    <name evidence="2" type="ORF">G2W53_014107</name>
</gene>
<comment type="caution">
    <text evidence="2">The sequence shown here is derived from an EMBL/GenBank/DDBJ whole genome shotgun (WGS) entry which is preliminary data.</text>
</comment>
<organism evidence="2 3">
    <name type="scientific">Senna tora</name>
    <dbReference type="NCBI Taxonomy" id="362788"/>
    <lineage>
        <taxon>Eukaryota</taxon>
        <taxon>Viridiplantae</taxon>
        <taxon>Streptophyta</taxon>
        <taxon>Embryophyta</taxon>
        <taxon>Tracheophyta</taxon>
        <taxon>Spermatophyta</taxon>
        <taxon>Magnoliopsida</taxon>
        <taxon>eudicotyledons</taxon>
        <taxon>Gunneridae</taxon>
        <taxon>Pentapetalae</taxon>
        <taxon>rosids</taxon>
        <taxon>fabids</taxon>
        <taxon>Fabales</taxon>
        <taxon>Fabaceae</taxon>
        <taxon>Caesalpinioideae</taxon>
        <taxon>Cassia clade</taxon>
        <taxon>Senna</taxon>
    </lineage>
</organism>
<feature type="region of interest" description="Disordered" evidence="1">
    <location>
        <begin position="14"/>
        <end position="54"/>
    </location>
</feature>
<sequence length="117" mass="12977">MLCRNIAFQKVPPGRRHLGDQSGKTMSKLESSEQYLNKGGGGGPEASQSNMSSKSGNLPGYHLINCNITHTLNIPLLCLHSYLSAAIKMFELHSRAIGNYLNFEHEIFETIADHEFD</sequence>
<evidence type="ECO:0000256" key="1">
    <source>
        <dbReference type="SAM" id="MobiDB-lite"/>
    </source>
</evidence>
<feature type="compositionally biased region" description="Polar residues" evidence="1">
    <location>
        <begin position="22"/>
        <end position="35"/>
    </location>
</feature>
<dbReference type="Proteomes" id="UP000634136">
    <property type="component" value="Unassembled WGS sequence"/>
</dbReference>
<name>A0A834U0R6_9FABA</name>
<keyword evidence="3" id="KW-1185">Reference proteome</keyword>
<dbReference type="EMBL" id="JAAIUW010000005">
    <property type="protein sequence ID" value="KAF7831774.1"/>
    <property type="molecule type" value="Genomic_DNA"/>
</dbReference>
<accession>A0A834U0R6</accession>
<proteinExistence type="predicted"/>
<evidence type="ECO:0000313" key="3">
    <source>
        <dbReference type="Proteomes" id="UP000634136"/>
    </source>
</evidence>
<protein>
    <submittedName>
        <fullName evidence="2">Uncharacterized protein</fullName>
    </submittedName>
</protein>
<reference evidence="2" key="1">
    <citation type="submission" date="2020-09" db="EMBL/GenBank/DDBJ databases">
        <title>Genome-Enabled Discovery of Anthraquinone Biosynthesis in Senna tora.</title>
        <authorList>
            <person name="Kang S.-H."/>
            <person name="Pandey R.P."/>
            <person name="Lee C.-M."/>
            <person name="Sim J.-S."/>
            <person name="Jeong J.-T."/>
            <person name="Choi B.-S."/>
            <person name="Jung M."/>
            <person name="Ginzburg D."/>
            <person name="Zhao K."/>
            <person name="Won S.Y."/>
            <person name="Oh T.-J."/>
            <person name="Yu Y."/>
            <person name="Kim N.-H."/>
            <person name="Lee O.R."/>
            <person name="Lee T.-H."/>
            <person name="Bashyal P."/>
            <person name="Kim T.-S."/>
            <person name="Lee W.-H."/>
            <person name="Kawkins C."/>
            <person name="Kim C.-K."/>
            <person name="Kim J.S."/>
            <person name="Ahn B.O."/>
            <person name="Rhee S.Y."/>
            <person name="Sohng J.K."/>
        </authorList>
    </citation>
    <scope>NUCLEOTIDE SEQUENCE</scope>
    <source>
        <tissue evidence="2">Leaf</tissue>
    </source>
</reference>
<dbReference type="AlphaFoldDB" id="A0A834U0R6"/>